<dbReference type="NCBIfam" id="TIGR03696">
    <property type="entry name" value="Rhs_assc_core"/>
    <property type="match status" value="1"/>
</dbReference>
<dbReference type="PANTHER" id="PTHR32305">
    <property type="match status" value="1"/>
</dbReference>
<evidence type="ECO:0000313" key="4">
    <source>
        <dbReference type="EMBL" id="TGK94024.1"/>
    </source>
</evidence>
<gene>
    <name evidence="4" type="ORF">EHQ30_11230</name>
</gene>
<reference evidence="4" key="1">
    <citation type="journal article" date="2019" name="PLoS Negl. Trop. Dis.">
        <title>Revisiting the worldwide diversity of Leptospira species in the environment.</title>
        <authorList>
            <person name="Vincent A.T."/>
            <person name="Schiettekatte O."/>
            <person name="Bourhy P."/>
            <person name="Veyrier F.J."/>
            <person name="Picardeau M."/>
        </authorList>
    </citation>
    <scope>NUCLEOTIDE SEQUENCE [LARGE SCALE GENOMIC DNA]</scope>
    <source>
        <strain evidence="4">201800277</strain>
    </source>
</reference>
<dbReference type="EMBL" id="RQFP01000007">
    <property type="protein sequence ID" value="TGK94024.1"/>
    <property type="molecule type" value="Genomic_DNA"/>
</dbReference>
<dbReference type="OrthoDB" id="337747at2"/>
<dbReference type="InterPro" id="IPR050708">
    <property type="entry name" value="T6SS_VgrG/RHS"/>
</dbReference>
<keyword evidence="5" id="KW-1185">Reference proteome</keyword>
<feature type="region of interest" description="Disordered" evidence="2">
    <location>
        <begin position="106"/>
        <end position="125"/>
    </location>
</feature>
<sequence>KIREGHRAIPWVVLLGLLFWVVFKTKETYSETDSEERASRDIFGISILPNLTNYFQKQLPRYGTALLVVVFSFTTTAGCFPIFGGAEGETGTPIWLIGLGNGIPSDTPSVSDEPGQGGSGGGGGTSTGNARVSGMYFFHPDHLGSITMITDGNGNVLAGGERGGKSHITYKPYGEILRTDSFGPDITKFKYTGQEEDQESGLYYYKARYYDASLGRFASNDSMVFPDKEQGMNRMMYVEGNPIAFVDPSGNNAIVHMFNQFFRHAFFGAAKIATQQLRSLGRGLDYSGRNAGRGIDGGFKFIISGGKFKRQNGNDLDNLFQSGNFFKSLARMSGYNKLFVSSQFDYARKIERDEKKEYEKDSKIAFLCPYTGYKDCRTVAGFYISKHGKESFEAVGYDQLIKSILTQQQECEQYFGTGVAVGNPFMQNPPEIPQDCINRY</sequence>
<feature type="domain" description="Teneurin-like YD-shell" evidence="3">
    <location>
        <begin position="134"/>
        <end position="225"/>
    </location>
</feature>
<dbReference type="AlphaFoldDB" id="A0A5F1Z6N3"/>
<dbReference type="Pfam" id="PF25023">
    <property type="entry name" value="TEN_YD-shell"/>
    <property type="match status" value="1"/>
</dbReference>
<keyword evidence="1" id="KW-0677">Repeat</keyword>
<dbReference type="InterPro" id="IPR056823">
    <property type="entry name" value="TEN-like_YD-shell"/>
</dbReference>
<proteinExistence type="predicted"/>
<dbReference type="InterPro" id="IPR022385">
    <property type="entry name" value="Rhs_assc_core"/>
</dbReference>
<dbReference type="RefSeq" id="WP_135676899.1">
    <property type="nucleotide sequence ID" value="NZ_RQFP01000007.1"/>
</dbReference>
<dbReference type="Gene3D" id="2.180.10.10">
    <property type="entry name" value="RHS repeat-associated core"/>
    <property type="match status" value="1"/>
</dbReference>
<dbReference type="PANTHER" id="PTHR32305:SF15">
    <property type="entry name" value="PROTEIN RHSA-RELATED"/>
    <property type="match status" value="1"/>
</dbReference>
<feature type="compositionally biased region" description="Gly residues" evidence="2">
    <location>
        <begin position="115"/>
        <end position="125"/>
    </location>
</feature>
<evidence type="ECO:0000256" key="2">
    <source>
        <dbReference type="SAM" id="MobiDB-lite"/>
    </source>
</evidence>
<evidence type="ECO:0000313" key="5">
    <source>
        <dbReference type="Proteomes" id="UP000297891"/>
    </source>
</evidence>
<comment type="caution">
    <text evidence="4">The sequence shown here is derived from an EMBL/GenBank/DDBJ whole genome shotgun (WGS) entry which is preliminary data.</text>
</comment>
<evidence type="ECO:0000259" key="3">
    <source>
        <dbReference type="Pfam" id="PF25023"/>
    </source>
</evidence>
<evidence type="ECO:0000256" key="1">
    <source>
        <dbReference type="ARBA" id="ARBA00022737"/>
    </source>
</evidence>
<accession>A0A5F1Z6N3</accession>
<protein>
    <submittedName>
        <fullName evidence="4">RHS repeat-associated core domain-containing protein</fullName>
    </submittedName>
</protein>
<dbReference type="Proteomes" id="UP000297891">
    <property type="component" value="Unassembled WGS sequence"/>
</dbReference>
<organism evidence="4 5">
    <name type="scientific">Leptospira brenneri</name>
    <dbReference type="NCBI Taxonomy" id="2023182"/>
    <lineage>
        <taxon>Bacteria</taxon>
        <taxon>Pseudomonadati</taxon>
        <taxon>Spirochaetota</taxon>
        <taxon>Spirochaetia</taxon>
        <taxon>Leptospirales</taxon>
        <taxon>Leptospiraceae</taxon>
        <taxon>Leptospira</taxon>
    </lineage>
</organism>
<name>A0A5F1Z6N3_9LEPT</name>
<feature type="non-terminal residue" evidence="4">
    <location>
        <position position="1"/>
    </location>
</feature>